<proteinExistence type="inferred from homology"/>
<evidence type="ECO:0000259" key="3">
    <source>
        <dbReference type="PROSITE" id="PS50891"/>
    </source>
</evidence>
<dbReference type="PANTHER" id="PTHR31301:SF169">
    <property type="entry name" value="LOB DOMAIN-CONTAINING PROTEIN 27"/>
    <property type="match status" value="1"/>
</dbReference>
<dbReference type="AlphaFoldDB" id="A0A8T0TM54"/>
<feature type="region of interest" description="Disordered" evidence="2">
    <location>
        <begin position="295"/>
        <end position="366"/>
    </location>
</feature>
<dbReference type="InterPro" id="IPR004883">
    <property type="entry name" value="LOB"/>
</dbReference>
<accession>A0A8T0TM54</accession>
<evidence type="ECO:0000256" key="1">
    <source>
        <dbReference type="ARBA" id="ARBA00005474"/>
    </source>
</evidence>
<dbReference type="Pfam" id="PF03195">
    <property type="entry name" value="LOB"/>
    <property type="match status" value="1"/>
</dbReference>
<feature type="region of interest" description="Disordered" evidence="2">
    <location>
        <begin position="251"/>
        <end position="273"/>
    </location>
</feature>
<feature type="region of interest" description="Disordered" evidence="2">
    <location>
        <begin position="120"/>
        <end position="149"/>
    </location>
</feature>
<feature type="domain" description="LOB" evidence="3">
    <location>
        <begin position="10"/>
        <end position="111"/>
    </location>
</feature>
<dbReference type="Proteomes" id="UP000823388">
    <property type="component" value="Chromosome 4K"/>
</dbReference>
<comment type="similarity">
    <text evidence="1">Belongs to the LOB domain-containing protein family.</text>
</comment>
<gene>
    <name evidence="4" type="ORF">PVAP13_4KG076900</name>
</gene>
<feature type="compositionally biased region" description="Basic residues" evidence="2">
    <location>
        <begin position="302"/>
        <end position="317"/>
    </location>
</feature>
<comment type="caution">
    <text evidence="4">The sequence shown here is derived from an EMBL/GenBank/DDBJ whole genome shotgun (WGS) entry which is preliminary data.</text>
</comment>
<evidence type="ECO:0000313" key="4">
    <source>
        <dbReference type="EMBL" id="KAG2609954.1"/>
    </source>
</evidence>
<dbReference type="PANTHER" id="PTHR31301">
    <property type="entry name" value="LOB DOMAIN-CONTAINING PROTEIN 4-RELATED"/>
    <property type="match status" value="1"/>
</dbReference>
<name>A0A8T0TM54_PANVG</name>
<dbReference type="PROSITE" id="PS50891">
    <property type="entry name" value="LOB"/>
    <property type="match status" value="1"/>
</dbReference>
<keyword evidence="5" id="KW-1185">Reference proteome</keyword>
<organism evidence="4 5">
    <name type="scientific">Panicum virgatum</name>
    <name type="common">Blackwell switchgrass</name>
    <dbReference type="NCBI Taxonomy" id="38727"/>
    <lineage>
        <taxon>Eukaryota</taxon>
        <taxon>Viridiplantae</taxon>
        <taxon>Streptophyta</taxon>
        <taxon>Embryophyta</taxon>
        <taxon>Tracheophyta</taxon>
        <taxon>Spermatophyta</taxon>
        <taxon>Magnoliopsida</taxon>
        <taxon>Liliopsida</taxon>
        <taxon>Poales</taxon>
        <taxon>Poaceae</taxon>
        <taxon>PACMAD clade</taxon>
        <taxon>Panicoideae</taxon>
        <taxon>Panicodae</taxon>
        <taxon>Paniceae</taxon>
        <taxon>Panicinae</taxon>
        <taxon>Panicum</taxon>
        <taxon>Panicum sect. Hiantes</taxon>
    </lineage>
</organism>
<evidence type="ECO:0000313" key="5">
    <source>
        <dbReference type="Proteomes" id="UP000823388"/>
    </source>
</evidence>
<sequence>MAAASGGAGAACAACKYQRRRCTPDCPLAEFFPHDRPRVFRNAHRLFGVSNILKTLDRAGPEKRREAMHCIIYESQAWDIYPASGCVPIIHDLQQRIRQAELDLRRVYAAIQAYRAAAAAQGGGPVPDSDGDPLASASAPPPPFQLQPATGDDDVAAEAYGGGGGWPSITMYGGDQQQMVMNAAAYDDVRQHYDMTTTSAAAVANMAGKLVPQQDHRFLVDATVVSQPEHQQQLTIQPAELDDEMSYFVNDGVDGDSEMPPESRHASVQGRGDPYIVPSGRELCIILLHLHALPSGGGQGVAKRRRAGRPQQARRRASTAGRRPGAWQRRRRPQKSVGRGRDGKKNPAASRMGTTERVRIFTHTST</sequence>
<reference evidence="4" key="1">
    <citation type="submission" date="2020-05" db="EMBL/GenBank/DDBJ databases">
        <title>WGS assembly of Panicum virgatum.</title>
        <authorList>
            <person name="Lovell J.T."/>
            <person name="Jenkins J."/>
            <person name="Shu S."/>
            <person name="Juenger T.E."/>
            <person name="Schmutz J."/>
        </authorList>
    </citation>
    <scope>NUCLEOTIDE SEQUENCE</scope>
    <source>
        <strain evidence="4">AP13</strain>
    </source>
</reference>
<protein>
    <recommendedName>
        <fullName evidence="3">LOB domain-containing protein</fullName>
    </recommendedName>
</protein>
<feature type="compositionally biased region" description="Low complexity" evidence="2">
    <location>
        <begin position="120"/>
        <end position="138"/>
    </location>
</feature>
<dbReference type="EMBL" id="CM029043">
    <property type="protein sequence ID" value="KAG2609954.1"/>
    <property type="molecule type" value="Genomic_DNA"/>
</dbReference>
<evidence type="ECO:0000256" key="2">
    <source>
        <dbReference type="SAM" id="MobiDB-lite"/>
    </source>
</evidence>